<evidence type="ECO:0000313" key="1">
    <source>
        <dbReference type="EMBL" id="KAF3559815.1"/>
    </source>
</evidence>
<organism evidence="1 2">
    <name type="scientific">Brassica cretica</name>
    <name type="common">Mustard</name>
    <dbReference type="NCBI Taxonomy" id="69181"/>
    <lineage>
        <taxon>Eukaryota</taxon>
        <taxon>Viridiplantae</taxon>
        <taxon>Streptophyta</taxon>
        <taxon>Embryophyta</taxon>
        <taxon>Tracheophyta</taxon>
        <taxon>Spermatophyta</taxon>
        <taxon>Magnoliopsida</taxon>
        <taxon>eudicotyledons</taxon>
        <taxon>Gunneridae</taxon>
        <taxon>Pentapetalae</taxon>
        <taxon>rosids</taxon>
        <taxon>malvids</taxon>
        <taxon>Brassicales</taxon>
        <taxon>Brassicaceae</taxon>
        <taxon>Brassiceae</taxon>
        <taxon>Brassica</taxon>
    </lineage>
</organism>
<sequence length="74" mass="8390">MVLYEFFTALFASSIHRLSPAIIVKASAKDRVFCVFRGEQQRISDSPPDPIKLLSTSVYKRFLSPPDPIKLTFT</sequence>
<dbReference type="AlphaFoldDB" id="A0A8S9R870"/>
<name>A0A8S9R870_BRACR</name>
<dbReference type="EMBL" id="QGKX02000996">
    <property type="protein sequence ID" value="KAF3559815.1"/>
    <property type="molecule type" value="Genomic_DNA"/>
</dbReference>
<evidence type="ECO:0000313" key="2">
    <source>
        <dbReference type="Proteomes" id="UP000712600"/>
    </source>
</evidence>
<proteinExistence type="predicted"/>
<dbReference type="Proteomes" id="UP000712600">
    <property type="component" value="Unassembled WGS sequence"/>
</dbReference>
<reference evidence="1" key="1">
    <citation type="submission" date="2019-12" db="EMBL/GenBank/DDBJ databases">
        <title>Genome sequencing and annotation of Brassica cretica.</title>
        <authorList>
            <person name="Studholme D.J."/>
            <person name="Sarris P."/>
        </authorList>
    </citation>
    <scope>NUCLEOTIDE SEQUENCE</scope>
    <source>
        <strain evidence="1">PFS-109/04</strain>
        <tissue evidence="1">Leaf</tissue>
    </source>
</reference>
<protein>
    <submittedName>
        <fullName evidence="1">Uncharacterized protein</fullName>
    </submittedName>
</protein>
<comment type="caution">
    <text evidence="1">The sequence shown here is derived from an EMBL/GenBank/DDBJ whole genome shotgun (WGS) entry which is preliminary data.</text>
</comment>
<accession>A0A8S9R870</accession>
<gene>
    <name evidence="1" type="ORF">F2Q69_00011455</name>
</gene>